<dbReference type="GO" id="GO:0016020">
    <property type="term" value="C:membrane"/>
    <property type="evidence" value="ECO:0007669"/>
    <property type="project" value="TreeGrafter"/>
</dbReference>
<reference evidence="2 3" key="1">
    <citation type="submission" date="2019-03" db="EMBL/GenBank/DDBJ databases">
        <title>Subsurface microbial communities from deep shales in Ohio and West Virginia, USA.</title>
        <authorList>
            <person name="Wrighton K."/>
        </authorList>
    </citation>
    <scope>NUCLEOTIDE SEQUENCE [LARGE SCALE GENOMIC DNA]</scope>
    <source>
        <strain evidence="2 3">MA284_T2</strain>
    </source>
</reference>
<feature type="domain" description="NodB homology" evidence="1">
    <location>
        <begin position="59"/>
        <end position="239"/>
    </location>
</feature>
<evidence type="ECO:0000313" key="2">
    <source>
        <dbReference type="EMBL" id="TDO89343.1"/>
    </source>
</evidence>
<sequence length="267" mass="30971">MTYFLNKSFQLFKTGLVYFFIIIFILLLCNTSADAEADYLKEYTGSRLVPIYRVQREDKKITLTVDGAWGSNQTKALLNLFEQEEIPVSFFFAGIWLKNNPELVNKIIASGHQIYNHSYSHPHFNTLNKSGIREELLRTEAIINSYQGSQSEIKLFRPPYGEYNKLVIETAREMGYQVLQWSLDSHDWMNPGKEYIIQRVKDNINSGDILLFHNDSSNIVEILSEIIPLLKKDFQFVKIEDLIYNNNYQISSLTGLQYKIKDDANGN</sequence>
<protein>
    <submittedName>
        <fullName evidence="2">Peptidoglycan/xylan/chitin deacetylase (PgdA/CDA1 family)</fullName>
    </submittedName>
</protein>
<dbReference type="PANTHER" id="PTHR10587">
    <property type="entry name" value="GLYCOSYL TRANSFERASE-RELATED"/>
    <property type="match status" value="1"/>
</dbReference>
<comment type="caution">
    <text evidence="2">The sequence shown here is derived from an EMBL/GenBank/DDBJ whole genome shotgun (WGS) entry which is preliminary data.</text>
</comment>
<dbReference type="Proteomes" id="UP000295064">
    <property type="component" value="Unassembled WGS sequence"/>
</dbReference>
<dbReference type="GO" id="GO:0005975">
    <property type="term" value="P:carbohydrate metabolic process"/>
    <property type="evidence" value="ECO:0007669"/>
    <property type="project" value="InterPro"/>
</dbReference>
<dbReference type="AlphaFoldDB" id="A0A4R6LRM1"/>
<dbReference type="PANTHER" id="PTHR10587:SF128">
    <property type="entry name" value="POLYSACCHARIDE DEACETYLASE PDAB-RELATED"/>
    <property type="match status" value="1"/>
</dbReference>
<dbReference type="PROSITE" id="PS51677">
    <property type="entry name" value="NODB"/>
    <property type="match status" value="1"/>
</dbReference>
<gene>
    <name evidence="2" type="ORF">DFR79_1115</name>
</gene>
<name>A0A4R6LRM1_9FIRM</name>
<dbReference type="InterPro" id="IPR002509">
    <property type="entry name" value="NODB_dom"/>
</dbReference>
<dbReference type="Gene3D" id="3.20.20.370">
    <property type="entry name" value="Glycoside hydrolase/deacetylase"/>
    <property type="match status" value="1"/>
</dbReference>
<dbReference type="InterPro" id="IPR050248">
    <property type="entry name" value="Polysacc_deacetylase_ArnD"/>
</dbReference>
<dbReference type="CDD" id="cd10917">
    <property type="entry name" value="CE4_NodB_like_6s_7s"/>
    <property type="match status" value="1"/>
</dbReference>
<evidence type="ECO:0000259" key="1">
    <source>
        <dbReference type="PROSITE" id="PS51677"/>
    </source>
</evidence>
<dbReference type="Pfam" id="PF01522">
    <property type="entry name" value="Polysacc_deac_1"/>
    <property type="match status" value="1"/>
</dbReference>
<dbReference type="EMBL" id="SNWX01000011">
    <property type="protein sequence ID" value="TDO89343.1"/>
    <property type="molecule type" value="Genomic_DNA"/>
</dbReference>
<accession>A0A4R6LRM1</accession>
<dbReference type="RefSeq" id="WP_133514997.1">
    <property type="nucleotide sequence ID" value="NZ_SNWX01000011.1"/>
</dbReference>
<dbReference type="InterPro" id="IPR011330">
    <property type="entry name" value="Glyco_hydro/deAcase_b/a-brl"/>
</dbReference>
<evidence type="ECO:0000313" key="3">
    <source>
        <dbReference type="Proteomes" id="UP000295064"/>
    </source>
</evidence>
<dbReference type="SUPFAM" id="SSF88713">
    <property type="entry name" value="Glycoside hydrolase/deacetylase"/>
    <property type="match status" value="1"/>
</dbReference>
<organism evidence="2 3">
    <name type="scientific">Halanaerobium saccharolyticum</name>
    <dbReference type="NCBI Taxonomy" id="43595"/>
    <lineage>
        <taxon>Bacteria</taxon>
        <taxon>Bacillati</taxon>
        <taxon>Bacillota</taxon>
        <taxon>Clostridia</taxon>
        <taxon>Halanaerobiales</taxon>
        <taxon>Halanaerobiaceae</taxon>
        <taxon>Halanaerobium</taxon>
    </lineage>
</organism>
<dbReference type="GO" id="GO:0016810">
    <property type="term" value="F:hydrolase activity, acting on carbon-nitrogen (but not peptide) bonds"/>
    <property type="evidence" value="ECO:0007669"/>
    <property type="project" value="InterPro"/>
</dbReference>
<dbReference type="OrthoDB" id="9806342at2"/>
<proteinExistence type="predicted"/>